<keyword evidence="2" id="KW-0106">Calcium</keyword>
<sequence length="235" mass="25968">MGAQQSLSKEDVQHFVDTTYFNAGQVRTLHKIFCEVAAHKEVEKEENELGDGKDGGGAVKALIGTLSAPLEHAKKHGGKDEASIQKKELQLALGLKQPLLVERMFSLLDQDRNGKISFAEFCNTLSAFAEEAPDLEKTKLSFRLFANQQGEITHRELAEMLAAVSDEGTLDFSTEEAAAVVERTFEEADLNKDDKIDFSEYCRLLKAYPAVLKNLSINLQLLPEEPLIGDEGART</sequence>
<evidence type="ECO:0000256" key="3">
    <source>
        <dbReference type="ARBA" id="ARBA00023774"/>
    </source>
</evidence>
<evidence type="ECO:0000313" key="5">
    <source>
        <dbReference type="EMBL" id="GAQ80563.1"/>
    </source>
</evidence>
<accession>A0A0U9HR34</accession>
<dbReference type="InterPro" id="IPR011992">
    <property type="entry name" value="EF-hand-dom_pair"/>
</dbReference>
<dbReference type="EMBL" id="DF237006">
    <property type="protein sequence ID" value="GAQ80563.1"/>
    <property type="molecule type" value="Genomic_DNA"/>
</dbReference>
<protein>
    <submittedName>
        <fullName evidence="5">Protein phosphatase 3 regulatory subunit</fullName>
    </submittedName>
</protein>
<dbReference type="PANTHER" id="PTHR23056">
    <property type="entry name" value="CALCINEURIN B"/>
    <property type="match status" value="1"/>
</dbReference>
<dbReference type="Pfam" id="PF13202">
    <property type="entry name" value="EF-hand_5"/>
    <property type="match status" value="1"/>
</dbReference>
<dbReference type="OrthoDB" id="191686at2759"/>
<organism evidence="5 6">
    <name type="scientific">Klebsormidium nitens</name>
    <name type="common">Green alga</name>
    <name type="synonym">Ulothrix nitens</name>
    <dbReference type="NCBI Taxonomy" id="105231"/>
    <lineage>
        <taxon>Eukaryota</taxon>
        <taxon>Viridiplantae</taxon>
        <taxon>Streptophyta</taxon>
        <taxon>Klebsormidiophyceae</taxon>
        <taxon>Klebsormidiales</taxon>
        <taxon>Klebsormidiaceae</taxon>
        <taxon>Klebsormidium</taxon>
    </lineage>
</organism>
<dbReference type="InterPro" id="IPR002048">
    <property type="entry name" value="EF_hand_dom"/>
</dbReference>
<feature type="domain" description="EF-hand" evidence="4">
    <location>
        <begin position="96"/>
        <end position="131"/>
    </location>
</feature>
<evidence type="ECO:0000256" key="1">
    <source>
        <dbReference type="ARBA" id="ARBA00022737"/>
    </source>
</evidence>
<evidence type="ECO:0000259" key="4">
    <source>
        <dbReference type="PROSITE" id="PS50222"/>
    </source>
</evidence>
<dbReference type="SMART" id="SM00054">
    <property type="entry name" value="EFh"/>
    <property type="match status" value="2"/>
</dbReference>
<keyword evidence="6" id="KW-1185">Reference proteome</keyword>
<dbReference type="PROSITE" id="PS50222">
    <property type="entry name" value="EF_HAND_2"/>
    <property type="match status" value="2"/>
</dbReference>
<dbReference type="PANTHER" id="PTHR23056:SF110">
    <property type="entry name" value="CALMODULIN"/>
    <property type="match status" value="1"/>
</dbReference>
<gene>
    <name evidence="5" type="ORF">KFL_000570110</name>
</gene>
<dbReference type="STRING" id="105231.A0A0U9HR34"/>
<dbReference type="GO" id="GO:0019900">
    <property type="term" value="F:kinase binding"/>
    <property type="evidence" value="ECO:0007669"/>
    <property type="project" value="InterPro"/>
</dbReference>
<dbReference type="Proteomes" id="UP000054558">
    <property type="component" value="Unassembled WGS sequence"/>
</dbReference>
<feature type="domain" description="EF-hand" evidence="4">
    <location>
        <begin position="176"/>
        <end position="211"/>
    </location>
</feature>
<dbReference type="Gene3D" id="1.10.238.10">
    <property type="entry name" value="EF-hand"/>
    <property type="match status" value="1"/>
</dbReference>
<comment type="similarity">
    <text evidence="3">Belongs to the calcineurin regulatory subunit family.</text>
</comment>
<dbReference type="GO" id="GO:0005509">
    <property type="term" value="F:calcium ion binding"/>
    <property type="evidence" value="ECO:0007669"/>
    <property type="project" value="InterPro"/>
</dbReference>
<proteinExistence type="inferred from homology"/>
<dbReference type="SUPFAM" id="SSF47473">
    <property type="entry name" value="EF-hand"/>
    <property type="match status" value="1"/>
</dbReference>
<dbReference type="Pfam" id="PF00036">
    <property type="entry name" value="EF-hand_1"/>
    <property type="match status" value="1"/>
</dbReference>
<name>A0A0U9HR34_KLENI</name>
<keyword evidence="1" id="KW-0677">Repeat</keyword>
<dbReference type="InterPro" id="IPR018247">
    <property type="entry name" value="EF_Hand_1_Ca_BS"/>
</dbReference>
<dbReference type="GO" id="GO:0019722">
    <property type="term" value="P:calcium-mediated signaling"/>
    <property type="evidence" value="ECO:0007669"/>
    <property type="project" value="InterPro"/>
</dbReference>
<evidence type="ECO:0000256" key="2">
    <source>
        <dbReference type="ARBA" id="ARBA00022837"/>
    </source>
</evidence>
<reference evidence="5 6" key="1">
    <citation type="journal article" date="2014" name="Nat. Commun.">
        <title>Klebsormidium flaccidum genome reveals primary factors for plant terrestrial adaptation.</title>
        <authorList>
            <person name="Hori K."/>
            <person name="Maruyama F."/>
            <person name="Fujisawa T."/>
            <person name="Togashi T."/>
            <person name="Yamamoto N."/>
            <person name="Seo M."/>
            <person name="Sato S."/>
            <person name="Yamada T."/>
            <person name="Mori H."/>
            <person name="Tajima N."/>
            <person name="Moriyama T."/>
            <person name="Ikeuchi M."/>
            <person name="Watanabe M."/>
            <person name="Wada H."/>
            <person name="Kobayashi K."/>
            <person name="Saito M."/>
            <person name="Masuda T."/>
            <person name="Sasaki-Sekimoto Y."/>
            <person name="Mashiguchi K."/>
            <person name="Awai K."/>
            <person name="Shimojima M."/>
            <person name="Masuda S."/>
            <person name="Iwai M."/>
            <person name="Nobusawa T."/>
            <person name="Narise T."/>
            <person name="Kondo S."/>
            <person name="Saito H."/>
            <person name="Sato R."/>
            <person name="Murakawa M."/>
            <person name="Ihara Y."/>
            <person name="Oshima-Yamada Y."/>
            <person name="Ohtaka K."/>
            <person name="Satoh M."/>
            <person name="Sonobe K."/>
            <person name="Ishii M."/>
            <person name="Ohtani R."/>
            <person name="Kanamori-Sato M."/>
            <person name="Honoki R."/>
            <person name="Miyazaki D."/>
            <person name="Mochizuki H."/>
            <person name="Umetsu J."/>
            <person name="Higashi K."/>
            <person name="Shibata D."/>
            <person name="Kamiya Y."/>
            <person name="Sato N."/>
            <person name="Nakamura Y."/>
            <person name="Tabata S."/>
            <person name="Ida S."/>
            <person name="Kurokawa K."/>
            <person name="Ohta H."/>
        </authorList>
    </citation>
    <scope>NUCLEOTIDE SEQUENCE [LARGE SCALE GENOMIC DNA]</scope>
    <source>
        <strain evidence="5 6">NIES-2285</strain>
    </source>
</reference>
<dbReference type="InterPro" id="IPR045198">
    <property type="entry name" value="CNBL1-10"/>
</dbReference>
<dbReference type="AlphaFoldDB" id="A0A0U9HR34"/>
<evidence type="ECO:0000313" key="6">
    <source>
        <dbReference type="Proteomes" id="UP000054558"/>
    </source>
</evidence>
<dbReference type="PROSITE" id="PS00018">
    <property type="entry name" value="EF_HAND_1"/>
    <property type="match status" value="2"/>
</dbReference>